<keyword evidence="2" id="KW-0732">Signal</keyword>
<dbReference type="AlphaFoldDB" id="A0A4Q1R4J2"/>
<dbReference type="EMBL" id="SDIF01000030">
    <property type="protein sequence ID" value="RXS67049.1"/>
    <property type="molecule type" value="Genomic_DNA"/>
</dbReference>
<feature type="region of interest" description="Disordered" evidence="1">
    <location>
        <begin position="22"/>
        <end position="145"/>
    </location>
</feature>
<feature type="non-terminal residue" evidence="3">
    <location>
        <position position="145"/>
    </location>
</feature>
<organism evidence="3 4">
    <name type="scientific">Streptomyces sioyaensis</name>
    <dbReference type="NCBI Taxonomy" id="67364"/>
    <lineage>
        <taxon>Bacteria</taxon>
        <taxon>Bacillati</taxon>
        <taxon>Actinomycetota</taxon>
        <taxon>Actinomycetes</taxon>
        <taxon>Kitasatosporales</taxon>
        <taxon>Streptomycetaceae</taxon>
        <taxon>Streptomyces</taxon>
    </lineage>
</organism>
<feature type="compositionally biased region" description="Gly residues" evidence="1">
    <location>
        <begin position="46"/>
        <end position="67"/>
    </location>
</feature>
<accession>A0A4Q1R4J2</accession>
<feature type="chain" id="PRO_5038447902" description="Lipoprotein" evidence="2">
    <location>
        <begin position="22"/>
        <end position="145"/>
    </location>
</feature>
<evidence type="ECO:0000256" key="2">
    <source>
        <dbReference type="SAM" id="SignalP"/>
    </source>
</evidence>
<dbReference type="GeneID" id="95779025"/>
<evidence type="ECO:0000313" key="4">
    <source>
        <dbReference type="Proteomes" id="UP000289482"/>
    </source>
</evidence>
<evidence type="ECO:0008006" key="5">
    <source>
        <dbReference type="Google" id="ProtNLM"/>
    </source>
</evidence>
<dbReference type="PROSITE" id="PS51257">
    <property type="entry name" value="PROKAR_LIPOPROTEIN"/>
    <property type="match status" value="1"/>
</dbReference>
<name>A0A4Q1R4J2_9ACTN</name>
<evidence type="ECO:0000256" key="1">
    <source>
        <dbReference type="SAM" id="MobiDB-lite"/>
    </source>
</evidence>
<proteinExistence type="predicted"/>
<protein>
    <recommendedName>
        <fullName evidence="5">Lipoprotein</fullName>
    </recommendedName>
</protein>
<keyword evidence="4" id="KW-1185">Reference proteome</keyword>
<feature type="compositionally biased region" description="Gly residues" evidence="1">
    <location>
        <begin position="110"/>
        <end position="120"/>
    </location>
</feature>
<evidence type="ECO:0000313" key="3">
    <source>
        <dbReference type="EMBL" id="RXS67049.1"/>
    </source>
</evidence>
<gene>
    <name evidence="3" type="ORF">EST54_13715</name>
</gene>
<feature type="signal peptide" evidence="2">
    <location>
        <begin position="1"/>
        <end position="21"/>
    </location>
</feature>
<dbReference type="Proteomes" id="UP000289482">
    <property type="component" value="Unassembled WGS sequence"/>
</dbReference>
<reference evidence="3 4" key="1">
    <citation type="submission" date="2019-01" db="EMBL/GenBank/DDBJ databases">
        <title>Draft genome sequences of the type strain Streptomyces sioyaensis DSM 40032 and its novel strain, TM32, a thermotolerant antibiotics-producing actinobacterium.</title>
        <authorList>
            <person name="Nakaew N."/>
            <person name="Lumyong S."/>
            <person name="Sloan W.T."/>
            <person name="Sungthong R."/>
        </authorList>
    </citation>
    <scope>NUCLEOTIDE SEQUENCE [LARGE SCALE GENOMIC DNA]</scope>
    <source>
        <strain evidence="3 4">DSM 40032</strain>
    </source>
</reference>
<sequence length="145" mass="14032">MRSRAAAAVTVSALAFSLAGCMSVSDPEQPKPSGSTARHDAKDGAHGPGGVSVDGRGGGPRRMGRGGAAHPAGGDDKEADDAQSAVPTPSEPGAPSRPVQPSGPEPGAEAGHGGGHGGRPGHAQPSPSHPDRPATPPAQTTPATP</sequence>
<dbReference type="RefSeq" id="WP_129247873.1">
    <property type="nucleotide sequence ID" value="NZ_SDIF01000030.1"/>
</dbReference>
<comment type="caution">
    <text evidence="3">The sequence shown here is derived from an EMBL/GenBank/DDBJ whole genome shotgun (WGS) entry which is preliminary data.</text>
</comment>